<gene>
    <name evidence="1" type="ORF">MMOR_00190</name>
</gene>
<reference evidence="1 2" key="1">
    <citation type="journal article" date="2019" name="Emerg. Microbes Infect.">
        <title>Comprehensive subspecies identification of 175 nontuberculous mycobacteria species based on 7547 genomic profiles.</title>
        <authorList>
            <person name="Matsumoto Y."/>
            <person name="Kinjo T."/>
            <person name="Motooka D."/>
            <person name="Nabeya D."/>
            <person name="Jung N."/>
            <person name="Uechi K."/>
            <person name="Horii T."/>
            <person name="Iida T."/>
            <person name="Fujita J."/>
            <person name="Nakamura S."/>
        </authorList>
    </citation>
    <scope>NUCLEOTIDE SEQUENCE [LARGE SCALE GENOMIC DNA]</scope>
    <source>
        <strain evidence="1 2">JCM 6375</strain>
    </source>
</reference>
<dbReference type="KEGG" id="mmor:MMOR_00190"/>
<organism evidence="1 2">
    <name type="scientific">Mycolicibacterium moriokaense</name>
    <dbReference type="NCBI Taxonomy" id="39691"/>
    <lineage>
        <taxon>Bacteria</taxon>
        <taxon>Bacillati</taxon>
        <taxon>Actinomycetota</taxon>
        <taxon>Actinomycetes</taxon>
        <taxon>Mycobacteriales</taxon>
        <taxon>Mycobacteriaceae</taxon>
        <taxon>Mycolicibacterium</taxon>
    </lineage>
</organism>
<dbReference type="Proteomes" id="UP000466681">
    <property type="component" value="Chromosome"/>
</dbReference>
<dbReference type="EMBL" id="AP022560">
    <property type="protein sequence ID" value="BBW99082.1"/>
    <property type="molecule type" value="Genomic_DNA"/>
</dbReference>
<protein>
    <submittedName>
        <fullName evidence="1">Uncharacterized protein</fullName>
    </submittedName>
</protein>
<proteinExistence type="predicted"/>
<dbReference type="AlphaFoldDB" id="A0AAD1H519"/>
<sequence length="112" mass="12113">MQGLHSGAHRAGALLESEPVTCAQRAVQEPAHRRVELTCEHRERGALGTADEHVATTDVDVVGQLDRHRQRCDGGRALLIEGVDEGDRRTGARRQADDCIADLQRTGGEPAV</sequence>
<keyword evidence="2" id="KW-1185">Reference proteome</keyword>
<evidence type="ECO:0000313" key="2">
    <source>
        <dbReference type="Proteomes" id="UP000466681"/>
    </source>
</evidence>
<evidence type="ECO:0000313" key="1">
    <source>
        <dbReference type="EMBL" id="BBW99082.1"/>
    </source>
</evidence>
<name>A0AAD1H519_9MYCO</name>
<accession>A0AAD1H519</accession>